<dbReference type="Gene3D" id="1.20.140.160">
    <property type="match status" value="1"/>
</dbReference>
<dbReference type="InterPro" id="IPR013324">
    <property type="entry name" value="RNA_pol_sigma_r3/r4-like"/>
</dbReference>
<name>A0AAW4J1T1_CLOPF</name>
<evidence type="ECO:0000256" key="1">
    <source>
        <dbReference type="SAM" id="Coils"/>
    </source>
</evidence>
<keyword evidence="3" id="KW-0238">DNA-binding</keyword>
<feature type="coiled-coil region" evidence="1">
    <location>
        <begin position="60"/>
        <end position="94"/>
    </location>
</feature>
<sequence>MTKEQKEKVKKLLSSYKIMKLQVECIDYEINLLKDHIESLKALRNTGSYIIEKNNEIEYKKGIKKRLEDYINSIDNALNELNATERKIVELRYLEGKKNTWKEIGDIIGYSFDYCRKELLDKILKRLYENIIKNI</sequence>
<organism evidence="3 4">
    <name type="scientific">Clostridium perfringens</name>
    <dbReference type="NCBI Taxonomy" id="1502"/>
    <lineage>
        <taxon>Bacteria</taxon>
        <taxon>Bacillati</taxon>
        <taxon>Bacillota</taxon>
        <taxon>Clostridia</taxon>
        <taxon>Eubacteriales</taxon>
        <taxon>Clostridiaceae</taxon>
        <taxon>Clostridium</taxon>
    </lineage>
</organism>
<dbReference type="EMBL" id="JAENQP010000020">
    <property type="protein sequence ID" value="MBO3360350.1"/>
    <property type="molecule type" value="Genomic_DNA"/>
</dbReference>
<evidence type="ECO:0000313" key="3">
    <source>
        <dbReference type="EMBL" id="MBO3360350.1"/>
    </source>
</evidence>
<comment type="caution">
    <text evidence="3">The sequence shown here is derived from an EMBL/GenBank/DDBJ whole genome shotgun (WGS) entry which is preliminary data.</text>
</comment>
<feature type="domain" description="RNA polymerase sigma-70 region 4" evidence="2">
    <location>
        <begin position="77"/>
        <end position="111"/>
    </location>
</feature>
<dbReference type="Proteomes" id="UP000668068">
    <property type="component" value="Unassembled WGS sequence"/>
</dbReference>
<dbReference type="Pfam" id="PF04545">
    <property type="entry name" value="Sigma70_r4"/>
    <property type="match status" value="1"/>
</dbReference>
<accession>A0AAW4J1T1</accession>
<keyword evidence="1" id="KW-0175">Coiled coil</keyword>
<evidence type="ECO:0000259" key="2">
    <source>
        <dbReference type="Pfam" id="PF04545"/>
    </source>
</evidence>
<dbReference type="GO" id="GO:0003700">
    <property type="term" value="F:DNA-binding transcription factor activity"/>
    <property type="evidence" value="ECO:0007669"/>
    <property type="project" value="InterPro"/>
</dbReference>
<gene>
    <name evidence="3" type="ORF">JJB47_16525</name>
</gene>
<evidence type="ECO:0000313" key="4">
    <source>
        <dbReference type="Proteomes" id="UP000668068"/>
    </source>
</evidence>
<reference evidence="3" key="1">
    <citation type="submission" date="2020-12" db="EMBL/GenBank/DDBJ databases">
        <title>Comparative genomics of Clostridium perfringens reveals patterns of host-associated phylogenetic clades and virulence factors.</title>
        <authorList>
            <person name="Smith A.H."/>
            <person name="Geier R."/>
        </authorList>
    </citation>
    <scope>NUCLEOTIDE SEQUENCE</scope>
    <source>
        <strain evidence="3">CHD30677R</strain>
    </source>
</reference>
<dbReference type="InterPro" id="IPR007630">
    <property type="entry name" value="RNA_pol_sigma70_r4"/>
</dbReference>
<dbReference type="RefSeq" id="WP_003479093.1">
    <property type="nucleotide sequence ID" value="NZ_JAENQO010000020.1"/>
</dbReference>
<dbReference type="AlphaFoldDB" id="A0AAW4J1T1"/>
<proteinExistence type="predicted"/>
<dbReference type="GO" id="GO:0003677">
    <property type="term" value="F:DNA binding"/>
    <property type="evidence" value="ECO:0007669"/>
    <property type="project" value="UniProtKB-KW"/>
</dbReference>
<dbReference type="GO" id="GO:0006352">
    <property type="term" value="P:DNA-templated transcription initiation"/>
    <property type="evidence" value="ECO:0007669"/>
    <property type="project" value="InterPro"/>
</dbReference>
<protein>
    <submittedName>
        <fullName evidence="3">DNA-binding protein</fullName>
    </submittedName>
</protein>
<dbReference type="SUPFAM" id="SSF88659">
    <property type="entry name" value="Sigma3 and sigma4 domains of RNA polymerase sigma factors"/>
    <property type="match status" value="1"/>
</dbReference>